<feature type="compositionally biased region" description="Low complexity" evidence="6">
    <location>
        <begin position="181"/>
        <end position="191"/>
    </location>
</feature>
<dbReference type="SMART" id="SM00761">
    <property type="entry name" value="HDAC_interact"/>
    <property type="match status" value="1"/>
</dbReference>
<feature type="region of interest" description="Disordered" evidence="6">
    <location>
        <begin position="1428"/>
        <end position="1515"/>
    </location>
</feature>
<keyword evidence="4 5" id="KW-0539">Nucleus</keyword>
<evidence type="ECO:0000256" key="6">
    <source>
        <dbReference type="SAM" id="MobiDB-lite"/>
    </source>
</evidence>
<dbReference type="PANTHER" id="PTHR12346:SF0">
    <property type="entry name" value="SIN3A, ISOFORM G"/>
    <property type="match status" value="1"/>
</dbReference>
<feature type="region of interest" description="Disordered" evidence="6">
    <location>
        <begin position="333"/>
        <end position="433"/>
    </location>
</feature>
<dbReference type="SUPFAM" id="SSF47762">
    <property type="entry name" value="PAH2 domain"/>
    <property type="match status" value="3"/>
</dbReference>
<dbReference type="Gene3D" id="1.20.1160.11">
    <property type="entry name" value="Paired amphipathic helix"/>
    <property type="match status" value="3"/>
</dbReference>
<dbReference type="GO" id="GO:0070822">
    <property type="term" value="C:Sin3-type complex"/>
    <property type="evidence" value="ECO:0007669"/>
    <property type="project" value="TreeGrafter"/>
</dbReference>
<keyword evidence="3" id="KW-0677">Repeat</keyword>
<gene>
    <name evidence="8" type="primary">SIN3_2</name>
    <name evidence="8" type="ORF">C6P46_000184</name>
</gene>
<dbReference type="InterPro" id="IPR013194">
    <property type="entry name" value="HDAC_interact_dom"/>
</dbReference>
<dbReference type="Proteomes" id="UP000777482">
    <property type="component" value="Unassembled WGS sequence"/>
</dbReference>
<keyword evidence="9" id="KW-1185">Reference proteome</keyword>
<feature type="region of interest" description="Disordered" evidence="6">
    <location>
        <begin position="95"/>
        <end position="238"/>
    </location>
</feature>
<feature type="region of interest" description="Disordered" evidence="6">
    <location>
        <begin position="944"/>
        <end position="1086"/>
    </location>
</feature>
<feature type="compositionally biased region" description="Low complexity" evidence="6">
    <location>
        <begin position="161"/>
        <end position="172"/>
    </location>
</feature>
<dbReference type="PANTHER" id="PTHR12346">
    <property type="entry name" value="SIN3B-RELATED"/>
    <property type="match status" value="1"/>
</dbReference>
<dbReference type="GO" id="GO:0000122">
    <property type="term" value="P:negative regulation of transcription by RNA polymerase II"/>
    <property type="evidence" value="ECO:0007669"/>
    <property type="project" value="TreeGrafter"/>
</dbReference>
<reference evidence="8 9" key="1">
    <citation type="submission" date="2020-11" db="EMBL/GenBank/DDBJ databases">
        <title>Kefir isolates.</title>
        <authorList>
            <person name="Marcisauskas S."/>
            <person name="Kim Y."/>
            <person name="Blasche S."/>
        </authorList>
    </citation>
    <scope>NUCLEOTIDE SEQUENCE [LARGE SCALE GENOMIC DNA]</scope>
    <source>
        <strain evidence="8 9">KR</strain>
    </source>
</reference>
<proteinExistence type="predicted"/>
<comment type="caution">
    <text evidence="8">The sequence shown here is derived from an EMBL/GenBank/DDBJ whole genome shotgun (WGS) entry which is preliminary data.</text>
</comment>
<accession>A0A9P6WB08</accession>
<dbReference type="GO" id="GO:0003714">
    <property type="term" value="F:transcription corepressor activity"/>
    <property type="evidence" value="ECO:0007669"/>
    <property type="project" value="InterPro"/>
</dbReference>
<feature type="domain" description="Histone deacetylase interacting" evidence="7">
    <location>
        <begin position="613"/>
        <end position="711"/>
    </location>
</feature>
<sequence>MKDFKSQGIDTPGVIDRVSTLFRGHPSLIQGFNTFLPPGYRIECSVSNEPGTGADGSGGGTTITVTTPMGMTTRTQLSGSDAAAAAAATTTGTASAGAATATPTPATASAPLSANAADEAARGAAGVKQEPAAAGATTTSAPPSSSAASSMHISNLPAPPAGVAAMQAQAAGSGAGGSGGTPMATTPGAASVLSNPMGGAHQHHQQQQPATTPAPEAGQTSQQQQQQAQAQAQAQAARPPMEFNHAINYVNKIKNRFVREPETYKAFLEILQTYQKEGRAIQDVYAQVTTLFHSAPDLLDEFKQFLPDTSAEGQAAVAASQAAAPPLAQGRGQAAALGGANNNNAAAGGKRSAPTSSATASAAPQAPASKRAKTASGKDTPPSGVAPPGQGGKGKGKRKTNDGGRAPTKGASPADPHAMYHSDSPSVVGDPHQQAAAAAAAYYYGGAPPPSVSAHQQQQQMAAAQYGMPGGPAPVYAYEPPAPAPAPEPLLPPKPVPSQPDLAFFNRVKVHCKDQETYHEFLKLVNLYTQQLIDLTALVARAWLFLHQDEALWTEFKDIVGWVHAEPYVDGVLGDPGHRVELDALGHRVVENVPREDGPRWRKSHGDAGKWWETYGPSYRRLPPSEISLNCSGRDALCWEVLNDEWVSQPSWQSDEGFVDKYKNPYEAALHRTEEERHEYDYYIEANLRTVALLEPIATRIALMEADERASFRLKPGLGNQSKSIYQRVIKKVYGKEQGLEVIQALHENPCVAVPIVLARLKQKDEEWKRAYREWNRVWRESDAKNFLKALDNQAFAIKANDKRFLNTKALVSEIESLRREQNQRAYGSPDHPKPRGYQLSYPITDRQAVFDATRLILSFLDRTYIVSFADKPKVDAFLQEFLALVFAIPADELVREVNVLVSEEDEGAGSVAEGGASSEAGTHAGTPAFEDALEAALNATANVSNSGAPLGGPRKGKKGGDLRKKALRKTVAQDGAPAGPVRGRKRTAAGPAATTGIGASVSSTPASRAGSPMGGAAGSGTDADSSMADAQNGATGAEDTPAPEEGGSAAAAESREGTPLDAAGAGGKADELEAAMGDGGDLPEVIVPVESKPRARTDRRKAYNLFANSTLYCMLRLFQVLQQRLTQLRHAATVLAVPPEPQPITPTHVPSLSPALSYAPAKGVGWPESPDFYYRRALALCEKMFEGAIDQLAFEEALRRVMATNGYLLFTVDRTLTSILKLSLTAVSDAKTRELVGLLREDRSHPDRSTHTQQIAYRTQAEAIIGSEENLYRIEFAPADASDPAVQDALLGFMRFQLVGKDIVAPEDLGAAEREWAEYVAAYVRLPRTPGLTVEPRVPYLARNLRQLGIPPPPTAAAAADVRPAIPKGLRIVSGLQSKICLRTYKLFFCAESEDVLIRKNRALRSEADEREIQAKKAARVSRWLEKRRTELETQPAEGTPAKEASAKEAVAKEGSTPAPVPKVDETAKAAEASAAPDAAGASEAKPEASATAEVPEKEPVAAEGGADVEMTSA</sequence>
<dbReference type="InterPro" id="IPR036600">
    <property type="entry name" value="PAH_sf"/>
</dbReference>
<evidence type="ECO:0000256" key="5">
    <source>
        <dbReference type="PROSITE-ProRule" id="PRU00810"/>
    </source>
</evidence>
<feature type="compositionally biased region" description="Low complexity" evidence="6">
    <location>
        <begin position="333"/>
        <end position="369"/>
    </location>
</feature>
<dbReference type="EMBL" id="PUHQ01000001">
    <property type="protein sequence ID" value="KAG0667647.1"/>
    <property type="molecule type" value="Genomic_DNA"/>
</dbReference>
<evidence type="ECO:0000256" key="2">
    <source>
        <dbReference type="ARBA" id="ARBA00022491"/>
    </source>
</evidence>
<dbReference type="Pfam" id="PF08295">
    <property type="entry name" value="Sin3_corepress"/>
    <property type="match status" value="1"/>
</dbReference>
<dbReference type="Pfam" id="PF16879">
    <property type="entry name" value="Sin3a_C"/>
    <property type="match status" value="1"/>
</dbReference>
<evidence type="ECO:0000256" key="1">
    <source>
        <dbReference type="ARBA" id="ARBA00004123"/>
    </source>
</evidence>
<keyword evidence="2" id="KW-0678">Repressor</keyword>
<dbReference type="InterPro" id="IPR003822">
    <property type="entry name" value="PAH"/>
</dbReference>
<dbReference type="FunFam" id="1.20.1160.11:FF:000003">
    <property type="entry name" value="Paired amphipathic helix SIN3-like protein"/>
    <property type="match status" value="1"/>
</dbReference>
<evidence type="ECO:0000313" key="8">
    <source>
        <dbReference type="EMBL" id="KAG0667647.1"/>
    </source>
</evidence>
<dbReference type="InterPro" id="IPR039774">
    <property type="entry name" value="Sin3-like"/>
</dbReference>
<dbReference type="PROSITE" id="PS51477">
    <property type="entry name" value="PAH"/>
    <property type="match status" value="2"/>
</dbReference>
<name>A0A9P6WB08_RHOMI</name>
<feature type="compositionally biased region" description="Low complexity" evidence="6">
    <location>
        <begin position="989"/>
        <end position="1000"/>
    </location>
</feature>
<dbReference type="Pfam" id="PF02671">
    <property type="entry name" value="PAH"/>
    <property type="match status" value="3"/>
</dbReference>
<feature type="compositionally biased region" description="Low complexity" evidence="6">
    <location>
        <begin position="1044"/>
        <end position="1053"/>
    </location>
</feature>
<feature type="compositionally biased region" description="Low complexity" evidence="6">
    <location>
        <begin position="1020"/>
        <end position="1031"/>
    </location>
</feature>
<feature type="compositionally biased region" description="Low complexity" evidence="6">
    <location>
        <begin position="95"/>
        <end position="150"/>
    </location>
</feature>
<feature type="compositionally biased region" description="Low complexity" evidence="6">
    <location>
        <begin position="1471"/>
        <end position="1485"/>
    </location>
</feature>
<protein>
    <submittedName>
        <fullName evidence="8">Transcriptional regulatory protein sin3</fullName>
    </submittedName>
</protein>
<evidence type="ECO:0000259" key="7">
    <source>
        <dbReference type="SMART" id="SM00761"/>
    </source>
</evidence>
<organism evidence="8 9">
    <name type="scientific">Rhodotorula mucilaginosa</name>
    <name type="common">Yeast</name>
    <name type="synonym">Rhodotorula rubra</name>
    <dbReference type="NCBI Taxonomy" id="5537"/>
    <lineage>
        <taxon>Eukaryota</taxon>
        <taxon>Fungi</taxon>
        <taxon>Dikarya</taxon>
        <taxon>Basidiomycota</taxon>
        <taxon>Pucciniomycotina</taxon>
        <taxon>Microbotryomycetes</taxon>
        <taxon>Sporidiobolales</taxon>
        <taxon>Sporidiobolaceae</taxon>
        <taxon>Rhodotorula</taxon>
    </lineage>
</organism>
<evidence type="ECO:0000256" key="4">
    <source>
        <dbReference type="ARBA" id="ARBA00023242"/>
    </source>
</evidence>
<comment type="subcellular location">
    <subcellularLocation>
        <location evidence="1 5">Nucleus</location>
    </subcellularLocation>
</comment>
<dbReference type="InterPro" id="IPR031693">
    <property type="entry name" value="Sin3_C"/>
</dbReference>
<evidence type="ECO:0000256" key="3">
    <source>
        <dbReference type="ARBA" id="ARBA00022737"/>
    </source>
</evidence>
<evidence type="ECO:0000313" key="9">
    <source>
        <dbReference type="Proteomes" id="UP000777482"/>
    </source>
</evidence>
<dbReference type="OrthoDB" id="10265969at2759"/>
<feature type="compositionally biased region" description="Low complexity" evidence="6">
    <location>
        <begin position="205"/>
        <end position="237"/>
    </location>
</feature>